<dbReference type="SUPFAM" id="SSF103481">
    <property type="entry name" value="Multidrug resistance efflux transporter EmrE"/>
    <property type="match status" value="1"/>
</dbReference>
<feature type="transmembrane region" description="Helical" evidence="1">
    <location>
        <begin position="67"/>
        <end position="87"/>
    </location>
</feature>
<dbReference type="Pfam" id="PF00892">
    <property type="entry name" value="EamA"/>
    <property type="match status" value="1"/>
</dbReference>
<feature type="transmembrane region" description="Helical" evidence="1">
    <location>
        <begin position="287"/>
        <end position="305"/>
    </location>
</feature>
<accession>A0A1F6E791</accession>
<feature type="transmembrane region" description="Helical" evidence="1">
    <location>
        <begin position="99"/>
        <end position="117"/>
    </location>
</feature>
<keyword evidence="1" id="KW-0812">Transmembrane</keyword>
<dbReference type="GO" id="GO:0016020">
    <property type="term" value="C:membrane"/>
    <property type="evidence" value="ECO:0007669"/>
    <property type="project" value="InterPro"/>
</dbReference>
<feature type="transmembrane region" description="Helical" evidence="1">
    <location>
        <begin position="232"/>
        <end position="251"/>
    </location>
</feature>
<gene>
    <name evidence="3" type="ORF">A3F27_00440</name>
</gene>
<feature type="transmembrane region" description="Helical" evidence="1">
    <location>
        <begin position="155"/>
        <end position="173"/>
    </location>
</feature>
<dbReference type="InterPro" id="IPR037185">
    <property type="entry name" value="EmrE-like"/>
</dbReference>
<keyword evidence="1" id="KW-0472">Membrane</keyword>
<evidence type="ECO:0000259" key="2">
    <source>
        <dbReference type="Pfam" id="PF00892"/>
    </source>
</evidence>
<dbReference type="Proteomes" id="UP000176689">
    <property type="component" value="Unassembled WGS sequence"/>
</dbReference>
<feature type="transmembrane region" description="Helical" evidence="1">
    <location>
        <begin position="185"/>
        <end position="204"/>
    </location>
</feature>
<evidence type="ECO:0000313" key="4">
    <source>
        <dbReference type="Proteomes" id="UP000176689"/>
    </source>
</evidence>
<feature type="transmembrane region" description="Helical" evidence="1">
    <location>
        <begin position="123"/>
        <end position="143"/>
    </location>
</feature>
<sequence length="307" mass="34277">MDVASFFIALIGPLLYALTNHIDKILLEKYFKKGGVGTLILFSSLLSALALPFLFMADTTALSMGGMSILALAVVGILNVLVLWCYLLALKDEEASVTVVFYQLVPVFGYMLGYFILGEVLTRMQLMAMAIIIFGATIISFEIDAENKFKLRRNTIALMLAAAFFWALESVIFKAVALEENLWRSLFWEHLMLVLVGIGIFTFIRSYRRHFLSAIQNNSKAILLLNATNESLYILGNIAFSFAYLLAPIALVLLAESYQPIFVLAIGIFLTIFFPKISVEKIQAKHLWQKVIAILITGIGTYLLFVS</sequence>
<comment type="caution">
    <text evidence="3">The sequence shown here is derived from an EMBL/GenBank/DDBJ whole genome shotgun (WGS) entry which is preliminary data.</text>
</comment>
<organism evidence="3 4">
    <name type="scientific">Candidatus Kaiserbacteria bacterium RIFCSPHIGHO2_12_FULL_53_13</name>
    <dbReference type="NCBI Taxonomy" id="1798502"/>
    <lineage>
        <taxon>Bacteria</taxon>
        <taxon>Candidatus Kaiseribacteriota</taxon>
    </lineage>
</organism>
<name>A0A1F6E791_9BACT</name>
<feature type="transmembrane region" description="Helical" evidence="1">
    <location>
        <begin position="257"/>
        <end position="275"/>
    </location>
</feature>
<evidence type="ECO:0000313" key="3">
    <source>
        <dbReference type="EMBL" id="OGG69574.1"/>
    </source>
</evidence>
<dbReference type="InterPro" id="IPR000620">
    <property type="entry name" value="EamA_dom"/>
</dbReference>
<keyword evidence="1" id="KW-1133">Transmembrane helix</keyword>
<protein>
    <recommendedName>
        <fullName evidence="2">EamA domain-containing protein</fullName>
    </recommendedName>
</protein>
<evidence type="ECO:0000256" key="1">
    <source>
        <dbReference type="SAM" id="Phobius"/>
    </source>
</evidence>
<feature type="domain" description="EamA" evidence="2">
    <location>
        <begin position="7"/>
        <end position="140"/>
    </location>
</feature>
<dbReference type="AlphaFoldDB" id="A0A1F6E791"/>
<reference evidence="3 4" key="1">
    <citation type="journal article" date="2016" name="Nat. Commun.">
        <title>Thousands of microbial genomes shed light on interconnected biogeochemical processes in an aquifer system.</title>
        <authorList>
            <person name="Anantharaman K."/>
            <person name="Brown C.T."/>
            <person name="Hug L.A."/>
            <person name="Sharon I."/>
            <person name="Castelle C.J."/>
            <person name="Probst A.J."/>
            <person name="Thomas B.C."/>
            <person name="Singh A."/>
            <person name="Wilkins M.J."/>
            <person name="Karaoz U."/>
            <person name="Brodie E.L."/>
            <person name="Williams K.H."/>
            <person name="Hubbard S.S."/>
            <person name="Banfield J.F."/>
        </authorList>
    </citation>
    <scope>NUCLEOTIDE SEQUENCE [LARGE SCALE GENOMIC DNA]</scope>
</reference>
<proteinExistence type="predicted"/>
<feature type="transmembrane region" description="Helical" evidence="1">
    <location>
        <begin position="6"/>
        <end position="22"/>
    </location>
</feature>
<dbReference type="Gene3D" id="1.10.3730.20">
    <property type="match status" value="1"/>
</dbReference>
<feature type="transmembrane region" description="Helical" evidence="1">
    <location>
        <begin position="34"/>
        <end position="55"/>
    </location>
</feature>
<dbReference type="EMBL" id="MFLP01000030">
    <property type="protein sequence ID" value="OGG69574.1"/>
    <property type="molecule type" value="Genomic_DNA"/>
</dbReference>